<reference evidence="1" key="2">
    <citation type="submission" date="2025-08" db="UniProtKB">
        <authorList>
            <consortium name="Ensembl"/>
        </authorList>
    </citation>
    <scope>IDENTIFICATION</scope>
</reference>
<dbReference type="AlphaFoldDB" id="A0A8C8UIS3"/>
<accession>A0A8C8UIS3</accession>
<keyword evidence="2" id="KW-1185">Reference proteome</keyword>
<evidence type="ECO:0000313" key="2">
    <source>
        <dbReference type="Proteomes" id="UP000694547"/>
    </source>
</evidence>
<proteinExistence type="predicted"/>
<evidence type="ECO:0000313" key="1">
    <source>
        <dbReference type="Ensembl" id="ENSPEMP00000029919.1"/>
    </source>
</evidence>
<reference evidence="1" key="3">
    <citation type="submission" date="2025-09" db="UniProtKB">
        <authorList>
            <consortium name="Ensembl"/>
        </authorList>
    </citation>
    <scope>IDENTIFICATION</scope>
</reference>
<sequence length="72" mass="8072">HNLLDSGNLQLTSHCMPKSQCLYLREPSLHQELDIILTSNRIPENQKRYSPNSIYGNYGEGQLLGISGLKSS</sequence>
<dbReference type="Ensembl" id="ENSPEMT00000034587.1">
    <property type="protein sequence ID" value="ENSPEMP00000029919.1"/>
    <property type="gene ID" value="ENSPEMG00000029110.1"/>
</dbReference>
<dbReference type="GeneTree" id="ENSGT00960000190738"/>
<dbReference type="Proteomes" id="UP000694547">
    <property type="component" value="Chromosome 14"/>
</dbReference>
<name>A0A8C8UIS3_PERMB</name>
<organism evidence="1 2">
    <name type="scientific">Peromyscus maniculatus bairdii</name>
    <name type="common">Prairie deer mouse</name>
    <dbReference type="NCBI Taxonomy" id="230844"/>
    <lineage>
        <taxon>Eukaryota</taxon>
        <taxon>Metazoa</taxon>
        <taxon>Chordata</taxon>
        <taxon>Craniata</taxon>
        <taxon>Vertebrata</taxon>
        <taxon>Euteleostomi</taxon>
        <taxon>Mammalia</taxon>
        <taxon>Eutheria</taxon>
        <taxon>Euarchontoglires</taxon>
        <taxon>Glires</taxon>
        <taxon>Rodentia</taxon>
        <taxon>Myomorpha</taxon>
        <taxon>Muroidea</taxon>
        <taxon>Cricetidae</taxon>
        <taxon>Neotominae</taxon>
        <taxon>Peromyscus</taxon>
    </lineage>
</organism>
<protein>
    <submittedName>
        <fullName evidence="1">Uncharacterized protein</fullName>
    </submittedName>
</protein>
<reference evidence="1 2" key="1">
    <citation type="submission" date="2018-10" db="EMBL/GenBank/DDBJ databases">
        <title>Improved assembly of the deer mouse Peromyscus maniculatus genome.</title>
        <authorList>
            <person name="Lassance J.-M."/>
            <person name="Hoekstra H.E."/>
        </authorList>
    </citation>
    <scope>NUCLEOTIDE SEQUENCE [LARGE SCALE GENOMIC DNA]</scope>
</reference>